<sequence>MKIEESNIVETSDYRVIIYPASRPFTPKESKIITEKLYDFLATWAAHGKPLSSSFKIEKNQFIVICVDEEKEAASGCSIDALGQVMRELDSEFELGLFDRMKASFVENGEIKTMKLQDFRKGLKEKTISTDIEVFDFSKNSYVAFLSDFLLPLHRSWAGIYID</sequence>
<gene>
    <name evidence="1" type="ORF">ACFSO8_07720</name>
</gene>
<protein>
    <recommendedName>
        <fullName evidence="3">ABC transporter ATPase</fullName>
    </recommendedName>
</protein>
<dbReference type="EMBL" id="JBHULG010000002">
    <property type="protein sequence ID" value="MFD2545346.1"/>
    <property type="molecule type" value="Genomic_DNA"/>
</dbReference>
<proteinExistence type="predicted"/>
<organism evidence="1 2">
    <name type="scientific">Kaistella montana</name>
    <dbReference type="NCBI Taxonomy" id="1849733"/>
    <lineage>
        <taxon>Bacteria</taxon>
        <taxon>Pseudomonadati</taxon>
        <taxon>Bacteroidota</taxon>
        <taxon>Flavobacteriia</taxon>
        <taxon>Flavobacteriales</taxon>
        <taxon>Weeksellaceae</taxon>
        <taxon>Chryseobacterium group</taxon>
        <taxon>Kaistella</taxon>
    </lineage>
</organism>
<dbReference type="Proteomes" id="UP001597394">
    <property type="component" value="Unassembled WGS sequence"/>
</dbReference>
<keyword evidence="2" id="KW-1185">Reference proteome</keyword>
<comment type="caution">
    <text evidence="1">The sequence shown here is derived from an EMBL/GenBank/DDBJ whole genome shotgun (WGS) entry which is preliminary data.</text>
</comment>
<evidence type="ECO:0000313" key="1">
    <source>
        <dbReference type="EMBL" id="MFD2545346.1"/>
    </source>
</evidence>
<accession>A0ABW5KC56</accession>
<reference evidence="2" key="1">
    <citation type="journal article" date="2019" name="Int. J. Syst. Evol. Microbiol.">
        <title>The Global Catalogue of Microorganisms (GCM) 10K type strain sequencing project: providing services to taxonomists for standard genome sequencing and annotation.</title>
        <authorList>
            <consortium name="The Broad Institute Genomics Platform"/>
            <consortium name="The Broad Institute Genome Sequencing Center for Infectious Disease"/>
            <person name="Wu L."/>
            <person name="Ma J."/>
        </authorList>
    </citation>
    <scope>NUCLEOTIDE SEQUENCE [LARGE SCALE GENOMIC DNA]</scope>
    <source>
        <strain evidence="2">KCTC 52204</strain>
    </source>
</reference>
<evidence type="ECO:0000313" key="2">
    <source>
        <dbReference type="Proteomes" id="UP001597394"/>
    </source>
</evidence>
<dbReference type="RefSeq" id="WP_255929388.1">
    <property type="nucleotide sequence ID" value="NZ_JANFQP010000002.1"/>
</dbReference>
<evidence type="ECO:0008006" key="3">
    <source>
        <dbReference type="Google" id="ProtNLM"/>
    </source>
</evidence>
<name>A0ABW5KC56_9FLAO</name>